<proteinExistence type="predicted"/>
<dbReference type="AlphaFoldDB" id="A0A1H9US71"/>
<reference evidence="3" key="1">
    <citation type="submission" date="2016-10" db="EMBL/GenBank/DDBJ databases">
        <authorList>
            <person name="Varghese N."/>
            <person name="Submissions S."/>
        </authorList>
    </citation>
    <scope>NUCLEOTIDE SEQUENCE [LARGE SCALE GENOMIC DNA]</scope>
    <source>
        <strain evidence="3">CGMCC 1.6495</strain>
    </source>
</reference>
<name>A0A1H9US71_9GAMM</name>
<organism evidence="2 3">
    <name type="scientific">Vreelandella subterranea</name>
    <dbReference type="NCBI Taxonomy" id="416874"/>
    <lineage>
        <taxon>Bacteria</taxon>
        <taxon>Pseudomonadati</taxon>
        <taxon>Pseudomonadota</taxon>
        <taxon>Gammaproteobacteria</taxon>
        <taxon>Oceanospirillales</taxon>
        <taxon>Halomonadaceae</taxon>
        <taxon>Vreelandella</taxon>
    </lineage>
</organism>
<feature type="compositionally biased region" description="Basic residues" evidence="1">
    <location>
        <begin position="1"/>
        <end position="11"/>
    </location>
</feature>
<evidence type="ECO:0000313" key="3">
    <source>
        <dbReference type="Proteomes" id="UP000198505"/>
    </source>
</evidence>
<dbReference type="Proteomes" id="UP000198505">
    <property type="component" value="Unassembled WGS sequence"/>
</dbReference>
<protein>
    <submittedName>
        <fullName evidence="2">Phage terminase, small subunit, putative, P27 family</fullName>
    </submittedName>
</protein>
<keyword evidence="3" id="KW-1185">Reference proteome</keyword>
<dbReference type="EMBL" id="FOGS01000007">
    <property type="protein sequence ID" value="SES12345.1"/>
    <property type="molecule type" value="Genomic_DNA"/>
</dbReference>
<dbReference type="RefSeq" id="WP_092828145.1">
    <property type="nucleotide sequence ID" value="NZ_FOGS01000007.1"/>
</dbReference>
<dbReference type="NCBIfam" id="TIGR01558">
    <property type="entry name" value="sm_term_P27"/>
    <property type="match status" value="1"/>
</dbReference>
<accession>A0A1H9US71</accession>
<dbReference type="InterPro" id="IPR006448">
    <property type="entry name" value="Phage_term_ssu_P27"/>
</dbReference>
<dbReference type="Pfam" id="PF05119">
    <property type="entry name" value="Terminase_4"/>
    <property type="match status" value="1"/>
</dbReference>
<sequence length="156" mass="16828">MTRGRKPKPSHLKAVQGNAGKRAVNHDEPQGDELTEVPLPPEWLDPIGIEMWEKIGPWLVSSKILTGSDLANLEAYCAAYARWRTAEKDIAKNGITVAGMNSEVKNPACTVANESLKQLVTFGSALGLDPSSRARLAVPGAKEAGNPFKDLIGKKR</sequence>
<evidence type="ECO:0000256" key="1">
    <source>
        <dbReference type="SAM" id="MobiDB-lite"/>
    </source>
</evidence>
<gene>
    <name evidence="2" type="ORF">SAMN04487958_107191</name>
</gene>
<feature type="region of interest" description="Disordered" evidence="1">
    <location>
        <begin position="1"/>
        <end position="36"/>
    </location>
</feature>
<dbReference type="STRING" id="416874.SAMN04487958_107191"/>
<evidence type="ECO:0000313" key="2">
    <source>
        <dbReference type="EMBL" id="SES12345.1"/>
    </source>
</evidence>